<dbReference type="AlphaFoldDB" id="A0AAU9K9Y2"/>
<protein>
    <submittedName>
        <fullName evidence="1">Uncharacterized protein</fullName>
    </submittedName>
</protein>
<accession>A0AAU9K9Y2</accession>
<dbReference type="EMBL" id="CAJZBQ010000058">
    <property type="protein sequence ID" value="CAG9334486.1"/>
    <property type="molecule type" value="Genomic_DNA"/>
</dbReference>
<evidence type="ECO:0000313" key="2">
    <source>
        <dbReference type="Proteomes" id="UP001162131"/>
    </source>
</evidence>
<reference evidence="1" key="1">
    <citation type="submission" date="2021-09" db="EMBL/GenBank/DDBJ databases">
        <authorList>
            <consortium name="AG Swart"/>
            <person name="Singh M."/>
            <person name="Singh A."/>
            <person name="Seah K."/>
            <person name="Emmerich C."/>
        </authorList>
    </citation>
    <scope>NUCLEOTIDE SEQUENCE</scope>
    <source>
        <strain evidence="1">ATCC30299</strain>
    </source>
</reference>
<keyword evidence="2" id="KW-1185">Reference proteome</keyword>
<gene>
    <name evidence="1" type="ORF">BSTOLATCC_MIC61101</name>
</gene>
<organism evidence="1 2">
    <name type="scientific">Blepharisma stoltei</name>
    <dbReference type="NCBI Taxonomy" id="1481888"/>
    <lineage>
        <taxon>Eukaryota</taxon>
        <taxon>Sar</taxon>
        <taxon>Alveolata</taxon>
        <taxon>Ciliophora</taxon>
        <taxon>Postciliodesmatophora</taxon>
        <taxon>Heterotrichea</taxon>
        <taxon>Heterotrichida</taxon>
        <taxon>Blepharismidae</taxon>
        <taxon>Blepharisma</taxon>
    </lineage>
</organism>
<proteinExistence type="predicted"/>
<comment type="caution">
    <text evidence="1">The sequence shown here is derived from an EMBL/GenBank/DDBJ whole genome shotgun (WGS) entry which is preliminary data.</text>
</comment>
<name>A0AAU9K9Y2_9CILI</name>
<dbReference type="Proteomes" id="UP001162131">
    <property type="component" value="Unassembled WGS sequence"/>
</dbReference>
<evidence type="ECO:0000313" key="1">
    <source>
        <dbReference type="EMBL" id="CAG9334486.1"/>
    </source>
</evidence>
<sequence>MWGSIFLPNAFRKVNWFIRTIKSNIAWSLSKYFQVINFRGSAISSYRVYHGNNKYRSYFFATLQERHQNRDYIYEKYNFWLADIFV</sequence>